<feature type="transmembrane region" description="Helical" evidence="6">
    <location>
        <begin position="50"/>
        <end position="69"/>
    </location>
</feature>
<dbReference type="OrthoDB" id="3233284at2"/>
<dbReference type="PANTHER" id="PTHR30177">
    <property type="entry name" value="GLYCINE BETAINE/L-PROLINE TRANSPORT SYSTEM PERMEASE PROTEIN PROW"/>
    <property type="match status" value="1"/>
</dbReference>
<feature type="transmembrane region" description="Helical" evidence="6">
    <location>
        <begin position="20"/>
        <end position="38"/>
    </location>
</feature>
<dbReference type="KEGG" id="cmv:CMUST_10895"/>
<evidence type="ECO:0000256" key="6">
    <source>
        <dbReference type="RuleBase" id="RU363032"/>
    </source>
</evidence>
<dbReference type="EMBL" id="CP011542">
    <property type="protein sequence ID" value="AKK06494.1"/>
    <property type="molecule type" value="Genomic_DNA"/>
</dbReference>
<dbReference type="CDD" id="cd06261">
    <property type="entry name" value="TM_PBP2"/>
    <property type="match status" value="1"/>
</dbReference>
<feature type="transmembrane region" description="Helical" evidence="6">
    <location>
        <begin position="75"/>
        <end position="94"/>
    </location>
</feature>
<dbReference type="RefSeq" id="WP_047262514.1">
    <property type="nucleotide sequence ID" value="NZ_CP011542.1"/>
</dbReference>
<evidence type="ECO:0000256" key="1">
    <source>
        <dbReference type="ARBA" id="ARBA00004141"/>
    </source>
</evidence>
<dbReference type="PANTHER" id="PTHR30177:SF4">
    <property type="entry name" value="OSMOPROTECTANT IMPORT PERMEASE PROTEIN OSMW"/>
    <property type="match status" value="1"/>
</dbReference>
<dbReference type="AlphaFoldDB" id="A0A0G3GZ88"/>
<evidence type="ECO:0000313" key="8">
    <source>
        <dbReference type="EMBL" id="AKK06494.1"/>
    </source>
</evidence>
<dbReference type="STRING" id="571915.CMUST_10895"/>
<feature type="transmembrane region" description="Helical" evidence="6">
    <location>
        <begin position="139"/>
        <end position="159"/>
    </location>
</feature>
<keyword evidence="4 6" id="KW-1133">Transmembrane helix</keyword>
<dbReference type="Pfam" id="PF00528">
    <property type="entry name" value="BPD_transp_1"/>
    <property type="match status" value="1"/>
</dbReference>
<dbReference type="Proteomes" id="UP000035199">
    <property type="component" value="Chromosome"/>
</dbReference>
<reference evidence="9" key="2">
    <citation type="submission" date="2015-05" db="EMBL/GenBank/DDBJ databases">
        <title>Complete genome sequence of Corynebacterium mustelae DSM 45274, isolated from various tissues of a male ferret with lethal sepsis.</title>
        <authorList>
            <person name="Ruckert C."/>
            <person name="Albersmeier A."/>
            <person name="Winkler A."/>
            <person name="Tauch A."/>
        </authorList>
    </citation>
    <scope>NUCLEOTIDE SEQUENCE [LARGE SCALE GENOMIC DNA]</scope>
    <source>
        <strain evidence="9">DSM 45274</strain>
    </source>
</reference>
<dbReference type="PATRIC" id="fig|571915.4.peg.2319"/>
<evidence type="ECO:0000256" key="4">
    <source>
        <dbReference type="ARBA" id="ARBA00022989"/>
    </source>
</evidence>
<evidence type="ECO:0000256" key="2">
    <source>
        <dbReference type="ARBA" id="ARBA00022448"/>
    </source>
</evidence>
<name>A0A0G3GZ88_9CORY</name>
<keyword evidence="3 6" id="KW-0812">Transmembrane</keyword>
<comment type="subcellular location">
    <subcellularLocation>
        <location evidence="6">Cell membrane</location>
        <topology evidence="6">Multi-pass membrane protein</topology>
    </subcellularLocation>
    <subcellularLocation>
        <location evidence="1">Membrane</location>
        <topology evidence="1">Multi-pass membrane protein</topology>
    </subcellularLocation>
</comment>
<feature type="domain" description="ABC transmembrane type-1" evidence="7">
    <location>
        <begin position="15"/>
        <end position="196"/>
    </location>
</feature>
<comment type="similarity">
    <text evidence="6">Belongs to the binding-protein-dependent transport system permease family.</text>
</comment>
<dbReference type="InterPro" id="IPR000515">
    <property type="entry name" value="MetI-like"/>
</dbReference>
<feature type="transmembrane region" description="Helical" evidence="6">
    <location>
        <begin position="179"/>
        <end position="200"/>
    </location>
</feature>
<evidence type="ECO:0000256" key="3">
    <source>
        <dbReference type="ARBA" id="ARBA00022692"/>
    </source>
</evidence>
<reference evidence="8 9" key="1">
    <citation type="journal article" date="2015" name="Genome Announc.">
        <title>Complete Genome Sequence of the Type Strain Corynebacterium mustelae DSM 45274, Isolated from Various Tissues of a Male Ferret with Lethal Sepsis.</title>
        <authorList>
            <person name="Ruckert C."/>
            <person name="Eimer J."/>
            <person name="Winkler A."/>
            <person name="Tauch A."/>
        </authorList>
    </citation>
    <scope>NUCLEOTIDE SEQUENCE [LARGE SCALE GENOMIC DNA]</scope>
    <source>
        <strain evidence="8 9">DSM 45274</strain>
    </source>
</reference>
<organism evidence="8 9">
    <name type="scientific">Corynebacterium mustelae</name>
    <dbReference type="NCBI Taxonomy" id="571915"/>
    <lineage>
        <taxon>Bacteria</taxon>
        <taxon>Bacillati</taxon>
        <taxon>Actinomycetota</taxon>
        <taxon>Actinomycetes</taxon>
        <taxon>Mycobacteriales</taxon>
        <taxon>Corynebacteriaceae</taxon>
        <taxon>Corynebacterium</taxon>
    </lineage>
</organism>
<keyword evidence="5 6" id="KW-0472">Membrane</keyword>
<dbReference type="GO" id="GO:0005886">
    <property type="term" value="C:plasma membrane"/>
    <property type="evidence" value="ECO:0007669"/>
    <property type="project" value="UniProtKB-SubCell"/>
</dbReference>
<accession>A0A0G3GZ88</accession>
<dbReference type="SUPFAM" id="SSF161098">
    <property type="entry name" value="MetI-like"/>
    <property type="match status" value="1"/>
</dbReference>
<dbReference type="PROSITE" id="PS50928">
    <property type="entry name" value="ABC_TM1"/>
    <property type="match status" value="1"/>
</dbReference>
<proteinExistence type="inferred from homology"/>
<keyword evidence="9" id="KW-1185">Reference proteome</keyword>
<dbReference type="Gene3D" id="1.10.3720.10">
    <property type="entry name" value="MetI-like"/>
    <property type="match status" value="1"/>
</dbReference>
<dbReference type="GO" id="GO:0055085">
    <property type="term" value="P:transmembrane transport"/>
    <property type="evidence" value="ECO:0007669"/>
    <property type="project" value="InterPro"/>
</dbReference>
<dbReference type="InterPro" id="IPR035906">
    <property type="entry name" value="MetI-like_sf"/>
</dbReference>
<gene>
    <name evidence="8" type="ORF">CMUST_10895</name>
</gene>
<sequence length="212" mass="22779">MNWIVGNQDLLIRLTLAHINLVWPPVVLSFILALPLGAWAQRSQRMNQSLIIGSGLLYAIPSLALFVVLPTVIGTSILSPLNVIIAMTLYGLALQVRNTADALQSVDRSVLAAAQAMGYSNRHRWWAVQLPLALPEMLTGLRVVSASTISLVSVGALIGVESLGTLFTNGFNRAFPTEVAAGVIGTVVLAVLFDVILLALTRVVAPWRRKHG</sequence>
<protein>
    <submittedName>
        <fullName evidence="8">ABC-type proline/glycine betaine transport system, permease component</fullName>
    </submittedName>
</protein>
<keyword evidence="2 6" id="KW-0813">Transport</keyword>
<dbReference type="GO" id="GO:0031460">
    <property type="term" value="P:glycine betaine transport"/>
    <property type="evidence" value="ECO:0007669"/>
    <property type="project" value="TreeGrafter"/>
</dbReference>
<dbReference type="InterPro" id="IPR051204">
    <property type="entry name" value="ABC_transp_perm/SBD"/>
</dbReference>
<evidence type="ECO:0000256" key="5">
    <source>
        <dbReference type="ARBA" id="ARBA00023136"/>
    </source>
</evidence>
<evidence type="ECO:0000259" key="7">
    <source>
        <dbReference type="PROSITE" id="PS50928"/>
    </source>
</evidence>
<evidence type="ECO:0000313" key="9">
    <source>
        <dbReference type="Proteomes" id="UP000035199"/>
    </source>
</evidence>